<accession>A0A9Q0BIJ0</accession>
<feature type="non-terminal residue" evidence="1">
    <location>
        <position position="1"/>
    </location>
</feature>
<evidence type="ECO:0000313" key="2">
    <source>
        <dbReference type="Proteomes" id="UP001059596"/>
    </source>
</evidence>
<comment type="caution">
    <text evidence="1">The sequence shown here is derived from an EMBL/GenBank/DDBJ whole genome shotgun (WGS) entry which is preliminary data.</text>
</comment>
<sequence>MTYVNAVRDGVEDLEAVLCSPESQRQLVPLGPKVVANRSKSRKTIDSEDTQKRCLAQEDGTLVTESRRTTEHELIVDD</sequence>
<organism evidence="1 2">
    <name type="scientific">Drosophila gunungcola</name>
    <name type="common">fruit fly</name>
    <dbReference type="NCBI Taxonomy" id="103775"/>
    <lineage>
        <taxon>Eukaryota</taxon>
        <taxon>Metazoa</taxon>
        <taxon>Ecdysozoa</taxon>
        <taxon>Arthropoda</taxon>
        <taxon>Hexapoda</taxon>
        <taxon>Insecta</taxon>
        <taxon>Pterygota</taxon>
        <taxon>Neoptera</taxon>
        <taxon>Endopterygota</taxon>
        <taxon>Diptera</taxon>
        <taxon>Brachycera</taxon>
        <taxon>Muscomorpha</taxon>
        <taxon>Ephydroidea</taxon>
        <taxon>Drosophilidae</taxon>
        <taxon>Drosophila</taxon>
        <taxon>Sophophora</taxon>
    </lineage>
</organism>
<evidence type="ECO:0000313" key="1">
    <source>
        <dbReference type="EMBL" id="KAI8033201.1"/>
    </source>
</evidence>
<name>A0A9Q0BIJ0_9MUSC</name>
<protein>
    <submittedName>
        <fullName evidence="1">Uncharacterized protein</fullName>
    </submittedName>
</protein>
<keyword evidence="2" id="KW-1185">Reference proteome</keyword>
<dbReference type="AlphaFoldDB" id="A0A9Q0BIJ0"/>
<dbReference type="EMBL" id="JAMKOV010000168">
    <property type="protein sequence ID" value="KAI8033201.1"/>
    <property type="molecule type" value="Genomic_DNA"/>
</dbReference>
<gene>
    <name evidence="1" type="ORF">M5D96_014035</name>
</gene>
<dbReference type="Proteomes" id="UP001059596">
    <property type="component" value="Unassembled WGS sequence"/>
</dbReference>
<reference evidence="1" key="1">
    <citation type="journal article" date="2023" name="Genome Biol. Evol.">
        <title>Long-read-based Genome Assembly of Drosophila gunungcola Reveals Fewer Chemosensory Genes in Flower-breeding Species.</title>
        <authorList>
            <person name="Negi A."/>
            <person name="Liao B.Y."/>
            <person name="Yeh S.D."/>
        </authorList>
    </citation>
    <scope>NUCLEOTIDE SEQUENCE</scope>
    <source>
        <strain evidence="1">Sukarami</strain>
    </source>
</reference>
<proteinExistence type="predicted"/>